<dbReference type="AlphaFoldDB" id="A0A0F9ALG6"/>
<feature type="compositionally biased region" description="Polar residues" evidence="1">
    <location>
        <begin position="81"/>
        <end position="90"/>
    </location>
</feature>
<organism evidence="2">
    <name type="scientific">marine sediment metagenome</name>
    <dbReference type="NCBI Taxonomy" id="412755"/>
    <lineage>
        <taxon>unclassified sequences</taxon>
        <taxon>metagenomes</taxon>
        <taxon>ecological metagenomes</taxon>
    </lineage>
</organism>
<dbReference type="PROSITE" id="PS51257">
    <property type="entry name" value="PROKAR_LIPOPROTEIN"/>
    <property type="match status" value="1"/>
</dbReference>
<feature type="region of interest" description="Disordered" evidence="1">
    <location>
        <begin position="57"/>
        <end position="90"/>
    </location>
</feature>
<accession>A0A0F9ALG6</accession>
<reference evidence="2" key="1">
    <citation type="journal article" date="2015" name="Nature">
        <title>Complex archaea that bridge the gap between prokaryotes and eukaryotes.</title>
        <authorList>
            <person name="Spang A."/>
            <person name="Saw J.H."/>
            <person name="Jorgensen S.L."/>
            <person name="Zaremba-Niedzwiedzka K."/>
            <person name="Martijn J."/>
            <person name="Lind A.E."/>
            <person name="van Eijk R."/>
            <person name="Schleper C."/>
            <person name="Guy L."/>
            <person name="Ettema T.J."/>
        </authorList>
    </citation>
    <scope>NUCLEOTIDE SEQUENCE</scope>
</reference>
<sequence length="90" mass="9616">MFAYKLELKPIISDAGITTLITTGYACCGDTLSKLANNAAIVFDWAHTSSLQAQHGVEHADHLSIAEPEPPCHPPDDNDNAVPNTEATID</sequence>
<protein>
    <submittedName>
        <fullName evidence="2">Uncharacterized protein</fullName>
    </submittedName>
</protein>
<gene>
    <name evidence="2" type="ORF">LCGC14_2635820</name>
</gene>
<evidence type="ECO:0000313" key="2">
    <source>
        <dbReference type="EMBL" id="KKK99130.1"/>
    </source>
</evidence>
<name>A0A0F9ALG6_9ZZZZ</name>
<dbReference type="EMBL" id="LAZR01045329">
    <property type="protein sequence ID" value="KKK99130.1"/>
    <property type="molecule type" value="Genomic_DNA"/>
</dbReference>
<proteinExistence type="predicted"/>
<comment type="caution">
    <text evidence="2">The sequence shown here is derived from an EMBL/GenBank/DDBJ whole genome shotgun (WGS) entry which is preliminary data.</text>
</comment>
<evidence type="ECO:0000256" key="1">
    <source>
        <dbReference type="SAM" id="MobiDB-lite"/>
    </source>
</evidence>